<organism evidence="2">
    <name type="scientific">marine metagenome</name>
    <dbReference type="NCBI Taxonomy" id="408172"/>
    <lineage>
        <taxon>unclassified sequences</taxon>
        <taxon>metagenomes</taxon>
        <taxon>ecological metagenomes</taxon>
    </lineage>
</organism>
<keyword evidence="1" id="KW-0472">Membrane</keyword>
<gene>
    <name evidence="2" type="ORF">METZ01_LOCUS55615</name>
</gene>
<proteinExistence type="predicted"/>
<reference evidence="2" key="1">
    <citation type="submission" date="2018-05" db="EMBL/GenBank/DDBJ databases">
        <authorList>
            <person name="Lanie J.A."/>
            <person name="Ng W.-L."/>
            <person name="Kazmierczak K.M."/>
            <person name="Andrzejewski T.M."/>
            <person name="Davidsen T.M."/>
            <person name="Wayne K.J."/>
            <person name="Tettelin H."/>
            <person name="Glass J.I."/>
            <person name="Rusch D."/>
            <person name="Podicherti R."/>
            <person name="Tsui H.-C.T."/>
            <person name="Winkler M.E."/>
        </authorList>
    </citation>
    <scope>NUCLEOTIDE SEQUENCE</scope>
</reference>
<feature type="transmembrane region" description="Helical" evidence="1">
    <location>
        <begin position="86"/>
        <end position="110"/>
    </location>
</feature>
<dbReference type="AlphaFoldDB" id="A0A381SHG1"/>
<keyword evidence="1" id="KW-1133">Transmembrane helix</keyword>
<sequence>MDRYQFEDCLSDYIENNLSSSKRKEFEEYLKAHSSGEELVDSVRGLMDSMKSMSEIKASPDFMGKLQQRIEAEKNRLSLQSSEKRTYLGFAPFHLGMMVVVLVGLIFVGMELLPTNGIKIPTAQPNIELSFPQDLPVPVPPDIKKDEMVTLDQDSSAIKDQDTKAPFDLDKRGATFVKDQK</sequence>
<keyword evidence="1" id="KW-0812">Transmembrane</keyword>
<protein>
    <submittedName>
        <fullName evidence="2">Uncharacterized protein</fullName>
    </submittedName>
</protein>
<evidence type="ECO:0000313" key="2">
    <source>
        <dbReference type="EMBL" id="SVA02761.1"/>
    </source>
</evidence>
<evidence type="ECO:0000256" key="1">
    <source>
        <dbReference type="SAM" id="Phobius"/>
    </source>
</evidence>
<dbReference type="EMBL" id="UINC01003037">
    <property type="protein sequence ID" value="SVA02761.1"/>
    <property type="molecule type" value="Genomic_DNA"/>
</dbReference>
<name>A0A381SHG1_9ZZZZ</name>
<accession>A0A381SHG1</accession>